<dbReference type="PANTHER" id="PTHR44591:SF3">
    <property type="entry name" value="RESPONSE REGULATORY DOMAIN-CONTAINING PROTEIN"/>
    <property type="match status" value="1"/>
</dbReference>
<dbReference type="SMART" id="SM00448">
    <property type="entry name" value="REC"/>
    <property type="match status" value="2"/>
</dbReference>
<dbReference type="RefSeq" id="WP_255189806.1">
    <property type="nucleotide sequence ID" value="NZ_CP113517.1"/>
</dbReference>
<name>A0ABY7GJC9_9GAMM</name>
<dbReference type="InterPro" id="IPR050595">
    <property type="entry name" value="Bact_response_regulator"/>
</dbReference>
<dbReference type="InterPro" id="IPR001789">
    <property type="entry name" value="Sig_transdc_resp-reg_receiver"/>
</dbReference>
<comment type="caution">
    <text evidence="2">Lacks conserved residue(s) required for the propagation of feature annotation.</text>
</comment>
<accession>A0ABY7GJC9</accession>
<proteinExistence type="predicted"/>
<dbReference type="CDD" id="cd00156">
    <property type="entry name" value="REC"/>
    <property type="match status" value="1"/>
</dbReference>
<dbReference type="PROSITE" id="PS50110">
    <property type="entry name" value="RESPONSE_REGULATORY"/>
    <property type="match status" value="2"/>
</dbReference>
<evidence type="ECO:0000256" key="1">
    <source>
        <dbReference type="ARBA" id="ARBA00022553"/>
    </source>
</evidence>
<feature type="modified residue" description="4-aspartylphosphate" evidence="2">
    <location>
        <position position="196"/>
    </location>
</feature>
<dbReference type="Gene3D" id="3.40.50.2300">
    <property type="match status" value="2"/>
</dbReference>
<organism evidence="4 5">
    <name type="scientific">Methylomonas rapida</name>
    <dbReference type="NCBI Taxonomy" id="2963939"/>
    <lineage>
        <taxon>Bacteria</taxon>
        <taxon>Pseudomonadati</taxon>
        <taxon>Pseudomonadota</taxon>
        <taxon>Gammaproteobacteria</taxon>
        <taxon>Methylococcales</taxon>
        <taxon>Methylococcaceae</taxon>
        <taxon>Methylomonas</taxon>
    </lineage>
</organism>
<dbReference type="Proteomes" id="UP001162780">
    <property type="component" value="Chromosome"/>
</dbReference>
<dbReference type="Pfam" id="PF00072">
    <property type="entry name" value="Response_reg"/>
    <property type="match status" value="2"/>
</dbReference>
<sequence>MSLNEIATLDVFLVEPSHTQRIIITQHLQAAGIEAVTCVSTGGEMLKYLKQAKPDLIISSMYLPDMTGVDLIHEIRKDSESYDTAFILISSETNIKYLEPIRQAGAIAILPKPFSLQELDTALRASLDYLNPAKIDLAHFDVEDLHVLLVDDSEFSRKYIRRVLNNIGIEYIRCARDGKEALQLFQAHYFDLIVTDYNMPEMDGLQLVKAIRGDCQHISSVPILMVTSEQNQNRLAAIEKVGVSAILDKPFEPTAIKRLIVQLLS</sequence>
<dbReference type="EMBL" id="CP113517">
    <property type="protein sequence ID" value="WAR44836.1"/>
    <property type="molecule type" value="Genomic_DNA"/>
</dbReference>
<feature type="domain" description="Response regulatory" evidence="3">
    <location>
        <begin position="10"/>
        <end position="127"/>
    </location>
</feature>
<dbReference type="InterPro" id="IPR011006">
    <property type="entry name" value="CheY-like_superfamily"/>
</dbReference>
<reference evidence="4" key="1">
    <citation type="submission" date="2022-11" db="EMBL/GenBank/DDBJ databases">
        <title>Methylomonas rapida sp. nov., Carotenoid-Producing Obligate Methanotrophs with High Growth Characteristics and Biotechnological Potential.</title>
        <authorList>
            <person name="Tikhonova E.N."/>
            <person name="Suleimanov R.Z."/>
            <person name="Miroshnikov K."/>
            <person name="Oshkin I.Y."/>
            <person name="Belova S.E."/>
            <person name="Danilova O.V."/>
            <person name="Ashikhmin A."/>
            <person name="Konopkin A."/>
            <person name="But S.Y."/>
            <person name="Khmelenina V.N."/>
            <person name="Kuznetsov N."/>
            <person name="Pimenov N.V."/>
            <person name="Dedysh S.N."/>
        </authorList>
    </citation>
    <scope>NUCLEOTIDE SEQUENCE</scope>
    <source>
        <strain evidence="4">MP1</strain>
    </source>
</reference>
<feature type="domain" description="Response regulatory" evidence="3">
    <location>
        <begin position="146"/>
        <end position="264"/>
    </location>
</feature>
<evidence type="ECO:0000256" key="2">
    <source>
        <dbReference type="PROSITE-ProRule" id="PRU00169"/>
    </source>
</evidence>
<keyword evidence="1 2" id="KW-0597">Phosphoprotein</keyword>
<evidence type="ECO:0000313" key="5">
    <source>
        <dbReference type="Proteomes" id="UP001162780"/>
    </source>
</evidence>
<protein>
    <submittedName>
        <fullName evidence="4">Response regulator</fullName>
    </submittedName>
</protein>
<evidence type="ECO:0000259" key="3">
    <source>
        <dbReference type="PROSITE" id="PS50110"/>
    </source>
</evidence>
<dbReference type="PANTHER" id="PTHR44591">
    <property type="entry name" value="STRESS RESPONSE REGULATOR PROTEIN 1"/>
    <property type="match status" value="1"/>
</dbReference>
<evidence type="ECO:0000313" key="4">
    <source>
        <dbReference type="EMBL" id="WAR44836.1"/>
    </source>
</evidence>
<keyword evidence="5" id="KW-1185">Reference proteome</keyword>
<dbReference type="SUPFAM" id="SSF52172">
    <property type="entry name" value="CheY-like"/>
    <property type="match status" value="2"/>
</dbReference>
<gene>
    <name evidence="4" type="ORF">NM686_021255</name>
</gene>